<name>A0AAE0DGF3_9LECA</name>
<keyword evidence="2" id="KW-1185">Reference proteome</keyword>
<evidence type="ECO:0000313" key="1">
    <source>
        <dbReference type="EMBL" id="KAK3168624.1"/>
    </source>
</evidence>
<reference evidence="1" key="1">
    <citation type="submission" date="2022-11" db="EMBL/GenBank/DDBJ databases">
        <title>Chromosomal genome sequence assembly and mating type (MAT) locus characterization of the leprose asexual lichenized fungus Lepraria neglecta (Nyl.) Erichsen.</title>
        <authorList>
            <person name="Allen J.L."/>
            <person name="Pfeffer B."/>
        </authorList>
    </citation>
    <scope>NUCLEOTIDE SEQUENCE</scope>
    <source>
        <strain evidence="1">Allen 5258</strain>
    </source>
</reference>
<sequence>MTGPVSFKSTQVVVLLSKQTSFPLFGIAEQFHQAMSDIYCAGLWEAYLLRGLVWQMEDPQNSRPSKYRAPTWSWASVDGEVFWTNSPRVKSNIAKKTEVIDCEVLEVNSIASFSRVKDGTLKISAVTKEVIWDGTLIHFREGLVPDSSVASAAIGVGWTAGDIIALARPDVTEENLSYFIWFETKNGTYVRIGLLVFSNGEDLDQYFEGCMEQTVTIK</sequence>
<evidence type="ECO:0000313" key="2">
    <source>
        <dbReference type="Proteomes" id="UP001276659"/>
    </source>
</evidence>
<dbReference type="AlphaFoldDB" id="A0AAE0DGF3"/>
<comment type="caution">
    <text evidence="1">The sequence shown here is derived from an EMBL/GenBank/DDBJ whole genome shotgun (WGS) entry which is preliminary data.</text>
</comment>
<protein>
    <recommendedName>
        <fullName evidence="3">Heterokaryon incompatibility domain-containing protein</fullName>
    </recommendedName>
</protein>
<dbReference type="PANTHER" id="PTHR33112">
    <property type="entry name" value="DOMAIN PROTEIN, PUTATIVE-RELATED"/>
    <property type="match status" value="1"/>
</dbReference>
<evidence type="ECO:0008006" key="3">
    <source>
        <dbReference type="Google" id="ProtNLM"/>
    </source>
</evidence>
<gene>
    <name evidence="1" type="ORF">OEA41_005072</name>
</gene>
<dbReference type="EMBL" id="JASNWA010000010">
    <property type="protein sequence ID" value="KAK3168624.1"/>
    <property type="molecule type" value="Genomic_DNA"/>
</dbReference>
<accession>A0AAE0DGF3</accession>
<proteinExistence type="predicted"/>
<dbReference type="PANTHER" id="PTHR33112:SF16">
    <property type="entry name" value="HETEROKARYON INCOMPATIBILITY DOMAIN-CONTAINING PROTEIN"/>
    <property type="match status" value="1"/>
</dbReference>
<dbReference type="Proteomes" id="UP001276659">
    <property type="component" value="Unassembled WGS sequence"/>
</dbReference>
<organism evidence="1 2">
    <name type="scientific">Lepraria neglecta</name>
    <dbReference type="NCBI Taxonomy" id="209136"/>
    <lineage>
        <taxon>Eukaryota</taxon>
        <taxon>Fungi</taxon>
        <taxon>Dikarya</taxon>
        <taxon>Ascomycota</taxon>
        <taxon>Pezizomycotina</taxon>
        <taxon>Lecanoromycetes</taxon>
        <taxon>OSLEUM clade</taxon>
        <taxon>Lecanoromycetidae</taxon>
        <taxon>Lecanorales</taxon>
        <taxon>Lecanorineae</taxon>
        <taxon>Stereocaulaceae</taxon>
        <taxon>Lepraria</taxon>
    </lineage>
</organism>